<sequence>MWIVSYNKSEGQKHIISEPNLFSCSGQAQFSPSNYRESQEGNLHLLATGIQEIMALSANIIMPILNAFPLVLGNLN</sequence>
<organism evidence="1 2">
    <name type="scientific">Nodularia harveyana UHCC-0300</name>
    <dbReference type="NCBI Taxonomy" id="2974287"/>
    <lineage>
        <taxon>Bacteria</taxon>
        <taxon>Bacillati</taxon>
        <taxon>Cyanobacteriota</taxon>
        <taxon>Cyanophyceae</taxon>
        <taxon>Nostocales</taxon>
        <taxon>Nodulariaceae</taxon>
        <taxon>Nodularia</taxon>
    </lineage>
</organism>
<dbReference type="Proteomes" id="UP001302120">
    <property type="component" value="Unassembled WGS sequence"/>
</dbReference>
<gene>
    <name evidence="1" type="ORF">VB620_01755</name>
</gene>
<accession>A0ABU5U981</accession>
<dbReference type="RefSeq" id="WP_323194411.1">
    <property type="nucleotide sequence ID" value="NZ_JAYGHG010000002.1"/>
</dbReference>
<proteinExistence type="predicted"/>
<comment type="caution">
    <text evidence="1">The sequence shown here is derived from an EMBL/GenBank/DDBJ whole genome shotgun (WGS) entry which is preliminary data.</text>
</comment>
<dbReference type="EMBL" id="JAYGHG010000002">
    <property type="protein sequence ID" value="MEA5580062.1"/>
    <property type="molecule type" value="Genomic_DNA"/>
</dbReference>
<protein>
    <submittedName>
        <fullName evidence="1">Uncharacterized protein</fullName>
    </submittedName>
</protein>
<reference evidence="1 2" key="1">
    <citation type="submission" date="2023-12" db="EMBL/GenBank/DDBJ databases">
        <title>Baltic Sea Cyanobacteria.</title>
        <authorList>
            <person name="Delbaje E."/>
            <person name="Fewer D.P."/>
            <person name="Shishido T.K."/>
        </authorList>
    </citation>
    <scope>NUCLEOTIDE SEQUENCE [LARGE SCALE GENOMIC DNA]</scope>
    <source>
        <strain evidence="1 2">UHCC-0300</strain>
    </source>
</reference>
<name>A0ABU5U981_9CYAN</name>
<keyword evidence="2" id="KW-1185">Reference proteome</keyword>
<evidence type="ECO:0000313" key="2">
    <source>
        <dbReference type="Proteomes" id="UP001302120"/>
    </source>
</evidence>
<evidence type="ECO:0000313" key="1">
    <source>
        <dbReference type="EMBL" id="MEA5580062.1"/>
    </source>
</evidence>